<dbReference type="Gene3D" id="2.50.20.10">
    <property type="entry name" value="Lipoprotein localisation LolA/LolB/LppX"/>
    <property type="match status" value="1"/>
</dbReference>
<gene>
    <name evidence="2" type="ORF">JD78_00857</name>
</gene>
<proteinExistence type="predicted"/>
<dbReference type="OrthoDB" id="4860341at2"/>
<evidence type="ECO:0000256" key="1">
    <source>
        <dbReference type="SAM" id="SignalP"/>
    </source>
</evidence>
<evidence type="ECO:0000313" key="2">
    <source>
        <dbReference type="EMBL" id="TWH72346.1"/>
    </source>
</evidence>
<feature type="chain" id="PRO_5021777737" evidence="1">
    <location>
        <begin position="23"/>
        <end position="355"/>
    </location>
</feature>
<dbReference type="AlphaFoldDB" id="A0A562INC6"/>
<reference evidence="2 3" key="1">
    <citation type="submission" date="2019-07" db="EMBL/GenBank/DDBJ databases">
        <title>R&amp;d 2014.</title>
        <authorList>
            <person name="Klenk H.-P."/>
        </authorList>
    </citation>
    <scope>NUCLEOTIDE SEQUENCE [LARGE SCALE GENOMIC DNA]</scope>
    <source>
        <strain evidence="2 3">DSM 45764</strain>
    </source>
</reference>
<organism evidence="2 3">
    <name type="scientific">Modestobacter roseus</name>
    <dbReference type="NCBI Taxonomy" id="1181884"/>
    <lineage>
        <taxon>Bacteria</taxon>
        <taxon>Bacillati</taxon>
        <taxon>Actinomycetota</taxon>
        <taxon>Actinomycetes</taxon>
        <taxon>Geodermatophilales</taxon>
        <taxon>Geodermatophilaceae</taxon>
        <taxon>Modestobacter</taxon>
    </lineage>
</organism>
<comment type="caution">
    <text evidence="2">The sequence shown here is derived from an EMBL/GenBank/DDBJ whole genome shotgun (WGS) entry which is preliminary data.</text>
</comment>
<feature type="signal peptide" evidence="1">
    <location>
        <begin position="1"/>
        <end position="22"/>
    </location>
</feature>
<dbReference type="EMBL" id="VLKF01000001">
    <property type="protein sequence ID" value="TWH72346.1"/>
    <property type="molecule type" value="Genomic_DNA"/>
</dbReference>
<sequence>MVTGVVLLVSLPALVAALPATDASVSAPELRAQALASAGVAHSGYAQAAGGLSLPVGQQLTPVADLLSDRTSMRTWYRSPQDWRVDVVSPTGETGVYRDSAGVWTWEYEDAVVTRAGTPPLALPTAPDLLPTALGWRLLSEADEAELSRAPAARVAGRDALGLRLVPAADASSIARVDVWVDSATGLPLRVRVVGEGGSDADPALDTAFLDVDLADPGAAASRFTPPPARDLRTGPDEQLYEAARTGLRDGVVLPPTLAGLARRDVPGTPASVGAYGRGVTVLVAVPLPDRAADGLRRALRRSPDAVADPAGVRLSAGPLGLMLVDGSTGPLLLTGTVDGEALAGAAAELTGGGR</sequence>
<keyword evidence="1" id="KW-0732">Signal</keyword>
<dbReference type="Proteomes" id="UP000321490">
    <property type="component" value="Unassembled WGS sequence"/>
</dbReference>
<name>A0A562INC6_9ACTN</name>
<evidence type="ECO:0000313" key="3">
    <source>
        <dbReference type="Proteomes" id="UP000321490"/>
    </source>
</evidence>
<keyword evidence="3" id="KW-1185">Reference proteome</keyword>
<protein>
    <submittedName>
        <fullName evidence="2">MucB/RseB-like sigma(E) regulatory protein</fullName>
    </submittedName>
</protein>
<accession>A0A562INC6</accession>